<evidence type="ECO:0000313" key="1">
    <source>
        <dbReference type="EMBL" id="JAH47189.1"/>
    </source>
</evidence>
<reference evidence="1" key="2">
    <citation type="journal article" date="2015" name="Fish Shellfish Immunol.">
        <title>Early steps in the European eel (Anguilla anguilla)-Vibrio vulnificus interaction in the gills: Role of the RtxA13 toxin.</title>
        <authorList>
            <person name="Callol A."/>
            <person name="Pajuelo D."/>
            <person name="Ebbesson L."/>
            <person name="Teles M."/>
            <person name="MacKenzie S."/>
            <person name="Amaro C."/>
        </authorList>
    </citation>
    <scope>NUCLEOTIDE SEQUENCE</scope>
</reference>
<dbReference type="AlphaFoldDB" id="A0A0E9T0N8"/>
<protein>
    <submittedName>
        <fullName evidence="1">Uncharacterized protein</fullName>
    </submittedName>
</protein>
<proteinExistence type="predicted"/>
<organism evidence="1">
    <name type="scientific">Anguilla anguilla</name>
    <name type="common">European freshwater eel</name>
    <name type="synonym">Muraena anguilla</name>
    <dbReference type="NCBI Taxonomy" id="7936"/>
    <lineage>
        <taxon>Eukaryota</taxon>
        <taxon>Metazoa</taxon>
        <taxon>Chordata</taxon>
        <taxon>Craniata</taxon>
        <taxon>Vertebrata</taxon>
        <taxon>Euteleostomi</taxon>
        <taxon>Actinopterygii</taxon>
        <taxon>Neopterygii</taxon>
        <taxon>Teleostei</taxon>
        <taxon>Anguilliformes</taxon>
        <taxon>Anguillidae</taxon>
        <taxon>Anguilla</taxon>
    </lineage>
</organism>
<reference evidence="1" key="1">
    <citation type="submission" date="2014-11" db="EMBL/GenBank/DDBJ databases">
        <authorList>
            <person name="Amaro Gonzalez C."/>
        </authorList>
    </citation>
    <scope>NUCLEOTIDE SEQUENCE</scope>
</reference>
<name>A0A0E9T0N8_ANGAN</name>
<accession>A0A0E9T0N8</accession>
<dbReference type="EMBL" id="GBXM01061388">
    <property type="protein sequence ID" value="JAH47189.1"/>
    <property type="molecule type" value="Transcribed_RNA"/>
</dbReference>
<sequence>MRVDETQISWSCFPYSNLLFEVVVYLM</sequence>